<dbReference type="NCBIfam" id="TIGR03026">
    <property type="entry name" value="NDP-sugDHase"/>
    <property type="match status" value="1"/>
</dbReference>
<dbReference type="InterPro" id="IPR001732">
    <property type="entry name" value="UDP-Glc/GDP-Man_DH_N"/>
</dbReference>
<dbReference type="SUPFAM" id="SSF48179">
    <property type="entry name" value="6-phosphogluconate dehydrogenase C-terminal domain-like"/>
    <property type="match status" value="1"/>
</dbReference>
<comment type="caution">
    <text evidence="8">The sequence shown here is derived from an EMBL/GenBank/DDBJ whole genome shotgun (WGS) entry which is preliminary data.</text>
</comment>
<feature type="domain" description="UDP-glucose/GDP-mannose dehydrogenase dimerisation" evidence="6">
    <location>
        <begin position="205"/>
        <end position="233"/>
    </location>
</feature>
<dbReference type="Gene3D" id="3.40.50.720">
    <property type="entry name" value="NAD(P)-binding Rossmann-like Domain"/>
    <property type="match status" value="1"/>
</dbReference>
<dbReference type="RefSeq" id="WP_173807600.1">
    <property type="nucleotide sequence ID" value="NZ_JABSNM010000034.1"/>
</dbReference>
<dbReference type="Proteomes" id="UP001516061">
    <property type="component" value="Unassembled WGS sequence"/>
</dbReference>
<evidence type="ECO:0000313" key="8">
    <source>
        <dbReference type="EMBL" id="NRT58588.1"/>
    </source>
</evidence>
<dbReference type="PANTHER" id="PTHR43750">
    <property type="entry name" value="UDP-GLUCOSE 6-DEHYDROGENASE TUAD"/>
    <property type="match status" value="1"/>
</dbReference>
<evidence type="ECO:0000256" key="4">
    <source>
        <dbReference type="ARBA" id="ARBA00015132"/>
    </source>
</evidence>
<dbReference type="PANTHER" id="PTHR43750:SF3">
    <property type="entry name" value="UDP-GLUCOSE 6-DEHYDROGENASE TUAD"/>
    <property type="match status" value="1"/>
</dbReference>
<dbReference type="EMBL" id="JABSNM010000034">
    <property type="protein sequence ID" value="NRT58588.1"/>
    <property type="molecule type" value="Genomic_DNA"/>
</dbReference>
<dbReference type="PIRSF" id="PIRSF500134">
    <property type="entry name" value="UDPglc_DH_bac"/>
    <property type="match status" value="1"/>
</dbReference>
<evidence type="ECO:0000259" key="7">
    <source>
        <dbReference type="Pfam" id="PF03721"/>
    </source>
</evidence>
<dbReference type="InterPro" id="IPR014026">
    <property type="entry name" value="UDP-Glc/GDP-Man_DH_dimer"/>
</dbReference>
<dbReference type="InterPro" id="IPR036291">
    <property type="entry name" value="NAD(P)-bd_dom_sf"/>
</dbReference>
<dbReference type="InterPro" id="IPR017476">
    <property type="entry name" value="UDP-Glc/GDP-Man"/>
</dbReference>
<evidence type="ECO:0000313" key="9">
    <source>
        <dbReference type="Proteomes" id="UP001516061"/>
    </source>
</evidence>
<dbReference type="PROSITE" id="PS51257">
    <property type="entry name" value="PROKAR_LIPOPROTEIN"/>
    <property type="match status" value="1"/>
</dbReference>
<dbReference type="PIRSF" id="PIRSF000124">
    <property type="entry name" value="UDPglc_GDPman_dh"/>
    <property type="match status" value="1"/>
</dbReference>
<organism evidence="8 9">
    <name type="scientific">Sphaerotilus uruguayifluvii</name>
    <dbReference type="NCBI Taxonomy" id="2735897"/>
    <lineage>
        <taxon>Bacteria</taxon>
        <taxon>Pseudomonadati</taxon>
        <taxon>Pseudomonadota</taxon>
        <taxon>Betaproteobacteria</taxon>
        <taxon>Burkholderiales</taxon>
        <taxon>Sphaerotilaceae</taxon>
        <taxon>Sphaerotilus</taxon>
    </lineage>
</organism>
<dbReference type="Gene3D" id="1.20.5.100">
    <property type="entry name" value="Cytochrome c1, transmembrane anchor, C-terminal"/>
    <property type="match status" value="1"/>
</dbReference>
<comment type="pathway">
    <text evidence="1">Nucleotide-sugar biosynthesis; UDP-alpha-D-glucuronate biosynthesis; UDP-alpha-D-glucuronate from UDP-alpha-D-glucose: step 1/1.</text>
</comment>
<comment type="catalytic activity">
    <reaction evidence="5">
        <text>UDP-alpha-D-glucose + 2 NAD(+) + H2O = UDP-alpha-D-glucuronate + 2 NADH + 3 H(+)</text>
        <dbReference type="Rhea" id="RHEA:23596"/>
        <dbReference type="ChEBI" id="CHEBI:15377"/>
        <dbReference type="ChEBI" id="CHEBI:15378"/>
        <dbReference type="ChEBI" id="CHEBI:57540"/>
        <dbReference type="ChEBI" id="CHEBI:57945"/>
        <dbReference type="ChEBI" id="CHEBI:58052"/>
        <dbReference type="ChEBI" id="CHEBI:58885"/>
        <dbReference type="EC" id="1.1.1.22"/>
    </reaction>
</comment>
<feature type="domain" description="UDP-glucose/GDP-mannose dehydrogenase N-terminal" evidence="7">
    <location>
        <begin position="1"/>
        <end position="186"/>
    </location>
</feature>
<evidence type="ECO:0000256" key="5">
    <source>
        <dbReference type="ARBA" id="ARBA00047473"/>
    </source>
</evidence>
<dbReference type="SUPFAM" id="SSF51735">
    <property type="entry name" value="NAD(P)-binding Rossmann-fold domains"/>
    <property type="match status" value="1"/>
</dbReference>
<comment type="similarity">
    <text evidence="2">Belongs to the UDP-glucose/GDP-mannose dehydrogenase family.</text>
</comment>
<protein>
    <recommendedName>
        <fullName evidence="4">UDP-glucose 6-dehydrogenase</fullName>
        <ecNumber evidence="3">1.1.1.22</ecNumber>
    </recommendedName>
</protein>
<evidence type="ECO:0000256" key="2">
    <source>
        <dbReference type="ARBA" id="ARBA00006601"/>
    </source>
</evidence>
<dbReference type="InterPro" id="IPR008927">
    <property type="entry name" value="6-PGluconate_DH-like_C_sf"/>
</dbReference>
<name>A0ABX2G8D1_9BURK</name>
<evidence type="ECO:0000256" key="3">
    <source>
        <dbReference type="ARBA" id="ARBA00012954"/>
    </source>
</evidence>
<evidence type="ECO:0000256" key="1">
    <source>
        <dbReference type="ARBA" id="ARBA00004701"/>
    </source>
</evidence>
<accession>A0ABX2G8D1</accession>
<evidence type="ECO:0000259" key="6">
    <source>
        <dbReference type="Pfam" id="PF00984"/>
    </source>
</evidence>
<proteinExistence type="inferred from homology"/>
<dbReference type="Pfam" id="PF03721">
    <property type="entry name" value="UDPG_MGDP_dh_N"/>
    <property type="match status" value="1"/>
</dbReference>
<reference evidence="8 9" key="1">
    <citation type="submission" date="2020-05" db="EMBL/GenBank/DDBJ databases">
        <title>Genomic Encyclopedia of Type Strains, Phase IV (KMG-V): Genome sequencing to study the core and pangenomes of soil and plant-associated prokaryotes.</title>
        <authorList>
            <person name="Whitman W."/>
        </authorList>
    </citation>
    <scope>NUCLEOTIDE SEQUENCE [LARGE SCALE GENOMIC DNA]</scope>
    <source>
        <strain evidence="8 9">C29</strain>
    </source>
</reference>
<gene>
    <name evidence="8" type="ORF">HNQ01_004357</name>
</gene>
<sequence length="233" mass="25371">MKVTVIGTGYVGLVTGACLSEMGNHVMCLDVDPAKIKILHDGGIPIHEPGLLEVVRRNVAAGRLEFTTDIEKSVAHGTIQFIAVGTPPDEDGSADLKYVTAAARNIGRLMTDHKVIVDKSTVPVGTGDKVRAAVADELAKRGLPEMEFSVCSNPEFLKEGAAVADFMRPDRIVVGAEDERAILLMKALYQPFVRNRDRMIITDIRSAEFIKYAANCMLATRISFMNELSRLAE</sequence>
<dbReference type="Pfam" id="PF00984">
    <property type="entry name" value="UDPG_MGDP_dh"/>
    <property type="match status" value="1"/>
</dbReference>
<dbReference type="InterPro" id="IPR028357">
    <property type="entry name" value="UDPglc_DH_bac"/>
</dbReference>
<keyword evidence="9" id="KW-1185">Reference proteome</keyword>
<dbReference type="EC" id="1.1.1.22" evidence="3"/>
<feature type="non-terminal residue" evidence="8">
    <location>
        <position position="233"/>
    </location>
</feature>